<reference evidence="1 2" key="1">
    <citation type="journal article" date="2022" name="Plant J.">
        <title>Chromosome-level genome of Camellia lanceoleosa provides a valuable resource for understanding genome evolution and self-incompatibility.</title>
        <authorList>
            <person name="Gong W."/>
            <person name="Xiao S."/>
            <person name="Wang L."/>
            <person name="Liao Z."/>
            <person name="Chang Y."/>
            <person name="Mo W."/>
            <person name="Hu G."/>
            <person name="Li W."/>
            <person name="Zhao G."/>
            <person name="Zhu H."/>
            <person name="Hu X."/>
            <person name="Ji K."/>
            <person name="Xiang X."/>
            <person name="Song Q."/>
            <person name="Yuan D."/>
            <person name="Jin S."/>
            <person name="Zhang L."/>
        </authorList>
    </citation>
    <scope>NUCLEOTIDE SEQUENCE [LARGE SCALE GENOMIC DNA]</scope>
    <source>
        <strain evidence="1">SQ_2022a</strain>
    </source>
</reference>
<gene>
    <name evidence="1" type="ORF">LOK49_LG02G00057</name>
</gene>
<dbReference type="Proteomes" id="UP001060215">
    <property type="component" value="Chromosome 3"/>
</dbReference>
<dbReference type="EMBL" id="CM045760">
    <property type="protein sequence ID" value="KAI8026935.1"/>
    <property type="molecule type" value="Genomic_DNA"/>
</dbReference>
<proteinExistence type="predicted"/>
<keyword evidence="2" id="KW-1185">Reference proteome</keyword>
<sequence length="391" mass="43299">MAEGTENEDRLDLDDDNYIEEMDDEVEKQIEDDGAGGGGNENGEDQHEDLRSEDSGKDQLLEVDREEDLRDLCESVDKIIEIKLMKNTDTGEGKGFAFVAFKAKEVAQQAIEELHNREFKGRTLRCSLSEAKHRLFIGNVPKTWTDDEFRKVIEVTGPGAENIELIKDPQNPSQNRGFAFVEYYNNACADYSRQKMLSANFKMDGNAPTVSWADPKNVPDNSAAVSQSIFLQCEQVKRLFQRHGEVSKVVMPPAKSGGKRSFGFVHYAERSSALKAVEDAEKYEIDAMVHLYLVELEVCLAKPQSDKKFDWTNPYISGPHPNYTPHPGYGGFPGNPYGSLGGGYGAATGFQQAALSLMSLSQPCKNDWSNSSSRTSGPMATVADGIDPTRV</sequence>
<name>A0ACC0IMX8_9ERIC</name>
<evidence type="ECO:0000313" key="2">
    <source>
        <dbReference type="Proteomes" id="UP001060215"/>
    </source>
</evidence>
<comment type="caution">
    <text evidence="1">The sequence shown here is derived from an EMBL/GenBank/DDBJ whole genome shotgun (WGS) entry which is preliminary data.</text>
</comment>
<organism evidence="1 2">
    <name type="scientific">Camellia lanceoleosa</name>
    <dbReference type="NCBI Taxonomy" id="1840588"/>
    <lineage>
        <taxon>Eukaryota</taxon>
        <taxon>Viridiplantae</taxon>
        <taxon>Streptophyta</taxon>
        <taxon>Embryophyta</taxon>
        <taxon>Tracheophyta</taxon>
        <taxon>Spermatophyta</taxon>
        <taxon>Magnoliopsida</taxon>
        <taxon>eudicotyledons</taxon>
        <taxon>Gunneridae</taxon>
        <taxon>Pentapetalae</taxon>
        <taxon>asterids</taxon>
        <taxon>Ericales</taxon>
        <taxon>Theaceae</taxon>
        <taxon>Camellia</taxon>
    </lineage>
</organism>
<evidence type="ECO:0000313" key="1">
    <source>
        <dbReference type="EMBL" id="KAI8026935.1"/>
    </source>
</evidence>
<accession>A0ACC0IMX8</accession>
<keyword evidence="1" id="KW-0687">Ribonucleoprotein</keyword>
<protein>
    <submittedName>
        <fullName evidence="1">Heterogeneous nuclear ribonucleoprotein Q</fullName>
    </submittedName>
</protein>